<feature type="compositionally biased region" description="Basic and acidic residues" evidence="3">
    <location>
        <begin position="762"/>
        <end position="772"/>
    </location>
</feature>
<dbReference type="SUPFAM" id="SSF52087">
    <property type="entry name" value="CRAL/TRIO domain"/>
    <property type="match status" value="1"/>
</dbReference>
<evidence type="ECO:0000256" key="2">
    <source>
        <dbReference type="ARBA" id="ARBA00038285"/>
    </source>
</evidence>
<dbReference type="PANTHER" id="PTHR46607:SF1">
    <property type="entry name" value="SEC14 DOMAIN AND SPECTRIN REPEAT-CONTAINING PROTEIN 1"/>
    <property type="match status" value="1"/>
</dbReference>
<protein>
    <submittedName>
        <fullName evidence="5">SEC14 domain and spectrin repeat-containing protein 1-B-like</fullName>
    </submittedName>
</protein>
<dbReference type="FunCoup" id="A0A6P7G742">
    <property type="interactions" value="367"/>
</dbReference>
<comment type="similarity">
    <text evidence="2">Belongs to the SOLO family.</text>
</comment>
<dbReference type="InterPro" id="IPR001251">
    <property type="entry name" value="CRAL-TRIO_dom"/>
</dbReference>
<accession>A0A6P7G742</accession>
<dbReference type="GO" id="GO:0080025">
    <property type="term" value="F:phosphatidylinositol-3,5-bisphosphate binding"/>
    <property type="evidence" value="ECO:0007669"/>
    <property type="project" value="TreeGrafter"/>
</dbReference>
<dbReference type="Gene3D" id="1.20.58.60">
    <property type="match status" value="1"/>
</dbReference>
<feature type="region of interest" description="Disordered" evidence="3">
    <location>
        <begin position="757"/>
        <end position="784"/>
    </location>
</feature>
<dbReference type="SUPFAM" id="SSF46966">
    <property type="entry name" value="Spectrin repeat"/>
    <property type="match status" value="1"/>
</dbReference>
<dbReference type="GO" id="GO:0070273">
    <property type="term" value="F:phosphatidylinositol-4-phosphate binding"/>
    <property type="evidence" value="ECO:0007669"/>
    <property type="project" value="TreeGrafter"/>
</dbReference>
<evidence type="ECO:0000259" key="4">
    <source>
        <dbReference type="Pfam" id="PF24915"/>
    </source>
</evidence>
<sequence length="968" mass="110713">MESRHDTSSCLEGKQVTVPGGRDKEGRPIILITIPSDSPQIDAVPALQYLLSLFSKTSRSRGLTVLIDARKGPWKVARSVIRQVNAVFVPEELSKLVVLRPDAFWDKQRVENCTSSSNDKQVTFIPRSRLNKFVDLSQLPVELGGHFIYNHEKWIENRQKVEEFYSDCDVTLKELDELYQYVMASKMLRPSQVQEAINTSSDMAESTKMLVFNATETGKELVENIEYDSRTRKFASESFDTSTSQDTLDTIKTIDEIIIRIKNKQLQIEDAWIEMEKVYIDTKDLGYLEEGIVKVINWILGPAENLLNSHQKVGYDVLSAEDLRREHEGIELGCWETYGTYAELINKINSFADNEFLSLQHKDLISQKDFMDFVCKSFAMRLERRRNILITSLRFYRLVSEYFDRTAEVFDTLVMGTKITEFDTAGEKLKQLEENQISLDHVEAELRKEGEKLQDMLSMSVKDCLGREIPVDYSEDIVNIRDVLDATVARKNIFSDSVELQKLTLKQVTHIDSYEKDTVQAVRWLDELLRVMLRDHGHVGCTVYEIQRQKDEHVTFQETAKGTYNYGCQLLNASLVLRQSCKLALDDHANLYQRLKSSWQKLLHVSQEQMTRLRVSAVFHRSVEEQCNQLRDLREAVATIPLMDLARKKTRVDYYFGKREKLIVEVGRMVRLGKMLRSRLKEPLCFGEKLLCSPSSTTEEELQDVSDSVAKNEIAVEAISERLFEITALAEELDSAIQSAQQDCLVFTTSISTSTSSLSDHISPDTLRKEMEFPPPVPEKPPKLEDLKSDEEFLTASDTTLQHSRSSSYNTASECEHRYSPWWEHGKEDIGKDIAKEKMVLAVGLPELPLAKEVLKPSPEVPPGKVVREVTETTHLKVQQSHSLGVASFVLTSETVRDNKPGEATRREEVIKVTSDDGKETIIPIHIENRVQLDGQELERRLKEVGRCDGEAWKSYHNVTKQAIKGFI</sequence>
<evidence type="ECO:0000313" key="5">
    <source>
        <dbReference type="RefSeq" id="XP_028144926.1"/>
    </source>
</evidence>
<dbReference type="InterPro" id="IPR056804">
    <property type="entry name" value="Spectrin_SESTD1"/>
</dbReference>
<feature type="domain" description="SESTD1-like spectrin repeats region" evidence="4">
    <location>
        <begin position="391"/>
        <end position="492"/>
    </location>
</feature>
<evidence type="ECO:0000256" key="1">
    <source>
        <dbReference type="ARBA" id="ARBA00022737"/>
    </source>
</evidence>
<gene>
    <name evidence="5" type="primary">LOC114338523</name>
</gene>
<dbReference type="GO" id="GO:0043325">
    <property type="term" value="F:phosphatidylinositol-3,4-bisphosphate binding"/>
    <property type="evidence" value="ECO:0007669"/>
    <property type="project" value="TreeGrafter"/>
</dbReference>
<dbReference type="GO" id="GO:0010314">
    <property type="term" value="F:phosphatidylinositol-5-phosphate binding"/>
    <property type="evidence" value="ECO:0007669"/>
    <property type="project" value="TreeGrafter"/>
</dbReference>
<proteinExistence type="inferred from homology"/>
<name>A0A6P7G742_DIAVI</name>
<dbReference type="PANTHER" id="PTHR46607">
    <property type="entry name" value="SEC14 DOMAIN AND SPECTRIN REPEAT-CONTAINING PROTEIN 1"/>
    <property type="match status" value="1"/>
</dbReference>
<dbReference type="RefSeq" id="XP_028144926.1">
    <property type="nucleotide sequence ID" value="XM_028289125.1"/>
</dbReference>
<dbReference type="InParanoid" id="A0A6P7G742"/>
<dbReference type="AlphaFoldDB" id="A0A6P7G742"/>
<dbReference type="Pfam" id="PF24915">
    <property type="entry name" value="Spectrin_SESTD1"/>
    <property type="match status" value="1"/>
</dbReference>
<dbReference type="CDD" id="cd00170">
    <property type="entry name" value="SEC14"/>
    <property type="match status" value="1"/>
</dbReference>
<dbReference type="InterPro" id="IPR036865">
    <property type="entry name" value="CRAL-TRIO_dom_sf"/>
</dbReference>
<dbReference type="Gene3D" id="3.40.525.10">
    <property type="entry name" value="CRAL-TRIO lipid binding domain"/>
    <property type="match status" value="1"/>
</dbReference>
<reference evidence="5" key="1">
    <citation type="submission" date="2025-08" db="UniProtKB">
        <authorList>
            <consortium name="RefSeq"/>
        </authorList>
    </citation>
    <scope>IDENTIFICATION</scope>
    <source>
        <tissue evidence="5">Whole insect</tissue>
    </source>
</reference>
<dbReference type="GO" id="GO:0032266">
    <property type="term" value="F:phosphatidylinositol-3-phosphate binding"/>
    <property type="evidence" value="ECO:0007669"/>
    <property type="project" value="TreeGrafter"/>
</dbReference>
<feature type="region of interest" description="Disordered" evidence="3">
    <location>
        <begin position="1"/>
        <end position="22"/>
    </location>
</feature>
<evidence type="ECO:0000256" key="3">
    <source>
        <dbReference type="SAM" id="MobiDB-lite"/>
    </source>
</evidence>
<organism evidence="5">
    <name type="scientific">Diabrotica virgifera virgifera</name>
    <name type="common">western corn rootworm</name>
    <dbReference type="NCBI Taxonomy" id="50390"/>
    <lineage>
        <taxon>Eukaryota</taxon>
        <taxon>Metazoa</taxon>
        <taxon>Ecdysozoa</taxon>
        <taxon>Arthropoda</taxon>
        <taxon>Hexapoda</taxon>
        <taxon>Insecta</taxon>
        <taxon>Pterygota</taxon>
        <taxon>Neoptera</taxon>
        <taxon>Endopterygota</taxon>
        <taxon>Coleoptera</taxon>
        <taxon>Polyphaga</taxon>
        <taxon>Cucujiformia</taxon>
        <taxon>Chrysomeloidea</taxon>
        <taxon>Chrysomelidae</taxon>
        <taxon>Galerucinae</taxon>
        <taxon>Diabroticina</taxon>
        <taxon>Diabroticites</taxon>
        <taxon>Diabrotica</taxon>
    </lineage>
</organism>
<dbReference type="OrthoDB" id="2152335at2759"/>
<dbReference type="GO" id="GO:0005546">
    <property type="term" value="F:phosphatidylinositol-4,5-bisphosphate binding"/>
    <property type="evidence" value="ECO:0007669"/>
    <property type="project" value="TreeGrafter"/>
</dbReference>
<keyword evidence="1" id="KW-0677">Repeat</keyword>